<accession>A0A4Q2D7Y6</accession>
<evidence type="ECO:0000256" key="1">
    <source>
        <dbReference type="SAM" id="MobiDB-lite"/>
    </source>
</evidence>
<dbReference type="EMBL" id="SDEE01000656">
    <property type="protein sequence ID" value="RXW14731.1"/>
    <property type="molecule type" value="Genomic_DNA"/>
</dbReference>
<dbReference type="AlphaFoldDB" id="A0A4Q2D7Y6"/>
<gene>
    <name evidence="2" type="ORF">EST38_g11123</name>
</gene>
<evidence type="ECO:0000313" key="3">
    <source>
        <dbReference type="Proteomes" id="UP000290288"/>
    </source>
</evidence>
<sequence>MAPKRPQTTNTDANHKRYVSKLITAVEDLAMVGGVRAKKRRYAKIIDPILRKMCWILPGLDLFISIPTLFHSRYDLDLSDDNKEENEEREKEGEEESSEDNAEPRVKASSDEMWKQVMALCPGLEKALDHMASVNPYALSTLINQIKLSAWGA</sequence>
<keyword evidence="3" id="KW-1185">Reference proteome</keyword>
<proteinExistence type="predicted"/>
<reference evidence="2 3" key="1">
    <citation type="submission" date="2019-01" db="EMBL/GenBank/DDBJ databases">
        <title>Draft genome sequence of Psathyrella aberdarensis IHI B618.</title>
        <authorList>
            <person name="Buettner E."/>
            <person name="Kellner H."/>
        </authorList>
    </citation>
    <scope>NUCLEOTIDE SEQUENCE [LARGE SCALE GENOMIC DNA]</scope>
    <source>
        <strain evidence="2 3">IHI B618</strain>
    </source>
</reference>
<name>A0A4Q2D7Y6_9AGAR</name>
<feature type="region of interest" description="Disordered" evidence="1">
    <location>
        <begin position="77"/>
        <end position="110"/>
    </location>
</feature>
<protein>
    <submittedName>
        <fullName evidence="2">Uncharacterized protein</fullName>
    </submittedName>
</protein>
<evidence type="ECO:0000313" key="2">
    <source>
        <dbReference type="EMBL" id="RXW14731.1"/>
    </source>
</evidence>
<organism evidence="2 3">
    <name type="scientific">Candolleomyces aberdarensis</name>
    <dbReference type="NCBI Taxonomy" id="2316362"/>
    <lineage>
        <taxon>Eukaryota</taxon>
        <taxon>Fungi</taxon>
        <taxon>Dikarya</taxon>
        <taxon>Basidiomycota</taxon>
        <taxon>Agaricomycotina</taxon>
        <taxon>Agaricomycetes</taxon>
        <taxon>Agaricomycetidae</taxon>
        <taxon>Agaricales</taxon>
        <taxon>Agaricineae</taxon>
        <taxon>Psathyrellaceae</taxon>
        <taxon>Candolleomyces</taxon>
    </lineage>
</organism>
<dbReference type="Proteomes" id="UP000290288">
    <property type="component" value="Unassembled WGS sequence"/>
</dbReference>
<comment type="caution">
    <text evidence="2">The sequence shown here is derived from an EMBL/GenBank/DDBJ whole genome shotgun (WGS) entry which is preliminary data.</text>
</comment>